<dbReference type="OrthoDB" id="9796189at2"/>
<dbReference type="InterPro" id="IPR012657">
    <property type="entry name" value="23S_rRNA-intervening_sequence"/>
</dbReference>
<gene>
    <name evidence="1" type="ORF">ESB00_16770</name>
</gene>
<dbReference type="Gene3D" id="1.20.1440.60">
    <property type="entry name" value="23S rRNA-intervening sequence"/>
    <property type="match status" value="1"/>
</dbReference>
<evidence type="ECO:0000313" key="2">
    <source>
        <dbReference type="Proteomes" id="UP000290218"/>
    </source>
</evidence>
<dbReference type="AlphaFoldDB" id="A0A4Q1C503"/>
<dbReference type="InterPro" id="IPR036583">
    <property type="entry name" value="23S_rRNA_IVS_sf"/>
</dbReference>
<comment type="caution">
    <text evidence="1">The sequence shown here is derived from an EMBL/GenBank/DDBJ whole genome shotgun (WGS) entry which is preliminary data.</text>
</comment>
<protein>
    <submittedName>
        <fullName evidence="1">Four helix bundle protein</fullName>
    </submittedName>
</protein>
<dbReference type="SUPFAM" id="SSF158446">
    <property type="entry name" value="IVS-encoded protein-like"/>
    <property type="match status" value="1"/>
</dbReference>
<reference evidence="1 2" key="1">
    <citation type="submission" date="2019-01" db="EMBL/GenBank/DDBJ databases">
        <title>Lacunisphaera sp. strain TWA-58.</title>
        <authorList>
            <person name="Chen W.-M."/>
        </authorList>
    </citation>
    <scope>NUCLEOTIDE SEQUENCE [LARGE SCALE GENOMIC DNA]</scope>
    <source>
        <strain evidence="1 2">TWA-58</strain>
    </source>
</reference>
<dbReference type="InterPro" id="IPR026354">
    <property type="entry name" value="4helix_suffix_dom"/>
</dbReference>
<keyword evidence="2" id="KW-1185">Reference proteome</keyword>
<dbReference type="NCBIfam" id="TIGR02436">
    <property type="entry name" value="four helix bundle protein"/>
    <property type="match status" value="1"/>
</dbReference>
<proteinExistence type="predicted"/>
<evidence type="ECO:0000313" key="1">
    <source>
        <dbReference type="EMBL" id="RXK53349.1"/>
    </source>
</evidence>
<dbReference type="RefSeq" id="WP_129048939.1">
    <property type="nucleotide sequence ID" value="NZ_SDHX01000002.1"/>
</dbReference>
<dbReference type="NCBIfam" id="TIGR04258">
    <property type="entry name" value="4helix_suffix"/>
    <property type="match status" value="1"/>
</dbReference>
<name>A0A4Q1C503_9BACT</name>
<sequence>MADEGFIPAHGGYESLKAFQKARIVYDGTVCFCRRFMDKRDRTIDQMVQAARSGKQNILEGSQASGTSKEMEIKLVGVARASFEELLEDYLDHLRTHDFKLWSKDCREALYVRKLGAKDASYESYRAYFETRPPEIVANIMICLIHQTNFLLDRLLMRLEADFLKEGGMRERMTQARLRSRGRKS</sequence>
<dbReference type="Proteomes" id="UP000290218">
    <property type="component" value="Unassembled WGS sequence"/>
</dbReference>
<accession>A0A4Q1C503</accession>
<organism evidence="1 2">
    <name type="scientific">Oleiharenicola lentus</name>
    <dbReference type="NCBI Taxonomy" id="2508720"/>
    <lineage>
        <taxon>Bacteria</taxon>
        <taxon>Pseudomonadati</taxon>
        <taxon>Verrucomicrobiota</taxon>
        <taxon>Opitutia</taxon>
        <taxon>Opitutales</taxon>
        <taxon>Opitutaceae</taxon>
        <taxon>Oleiharenicola</taxon>
    </lineage>
</organism>
<dbReference type="EMBL" id="SDHX01000002">
    <property type="protein sequence ID" value="RXK53349.1"/>
    <property type="molecule type" value="Genomic_DNA"/>
</dbReference>